<evidence type="ECO:0000313" key="1">
    <source>
        <dbReference type="EnsemblMetazoa" id="XP_021203261.1"/>
    </source>
</evidence>
<reference evidence="2" key="1">
    <citation type="journal article" date="2008" name="Insect Biochem. Mol. Biol.">
        <title>The genome of a lepidopteran model insect, the silkworm Bombyx mori.</title>
        <authorList>
            <consortium name="International Silkworm Genome Consortium"/>
        </authorList>
    </citation>
    <scope>NUCLEOTIDE SEQUENCE [LARGE SCALE GENOMIC DNA]</scope>
    <source>
        <strain evidence="2">p50T</strain>
    </source>
</reference>
<evidence type="ECO:0000313" key="2">
    <source>
        <dbReference type="Proteomes" id="UP000005204"/>
    </source>
</evidence>
<dbReference type="Proteomes" id="UP000005204">
    <property type="component" value="Unassembled WGS sequence"/>
</dbReference>
<dbReference type="InterPro" id="IPR045860">
    <property type="entry name" value="Snake_toxin-like_sf"/>
</dbReference>
<proteinExistence type="predicted"/>
<protein>
    <recommendedName>
        <fullName evidence="3">Protein sleepless</fullName>
    </recommendedName>
</protein>
<dbReference type="AlphaFoldDB" id="A0A8R2DL05"/>
<dbReference type="SUPFAM" id="SSF57302">
    <property type="entry name" value="Snake toxin-like"/>
    <property type="match status" value="1"/>
</dbReference>
<accession>A0A8R2DL05</accession>
<dbReference type="GeneID" id="101738841"/>
<name>A0A8R2DL05_BOMMO</name>
<keyword evidence="2" id="KW-1185">Reference proteome</keyword>
<dbReference type="Gene3D" id="2.10.60.10">
    <property type="entry name" value="CD59"/>
    <property type="match status" value="1"/>
</dbReference>
<organism evidence="1 2">
    <name type="scientific">Bombyx mori</name>
    <name type="common">Silk moth</name>
    <dbReference type="NCBI Taxonomy" id="7091"/>
    <lineage>
        <taxon>Eukaryota</taxon>
        <taxon>Metazoa</taxon>
        <taxon>Ecdysozoa</taxon>
        <taxon>Arthropoda</taxon>
        <taxon>Hexapoda</taxon>
        <taxon>Insecta</taxon>
        <taxon>Pterygota</taxon>
        <taxon>Neoptera</taxon>
        <taxon>Endopterygota</taxon>
        <taxon>Lepidoptera</taxon>
        <taxon>Glossata</taxon>
        <taxon>Ditrysia</taxon>
        <taxon>Bombycoidea</taxon>
        <taxon>Bombycidae</taxon>
        <taxon>Bombycinae</taxon>
        <taxon>Bombyx</taxon>
    </lineage>
</organism>
<dbReference type="EnsemblMetazoa" id="XM_021347586.2">
    <property type="protein sequence ID" value="XP_021203261.1"/>
    <property type="gene ID" value="LOC101738841"/>
</dbReference>
<reference evidence="1" key="2">
    <citation type="submission" date="2022-06" db="UniProtKB">
        <authorList>
            <consortium name="EnsemblMetazoa"/>
        </authorList>
    </citation>
    <scope>IDENTIFICATION</scope>
    <source>
        <strain evidence="1">p50T (Dazao)</strain>
    </source>
</reference>
<sequence>MCVLKPIIVINILETIVLTKSLLCFNGTFSYRKYGEDPLNSKVIFNSDRKAIFRMRCSLTISCSENAMCFVRSWMARAHNSWLVQRGCYLPSKNDALPHSMSLPTRAMTCKHERLADAEYKVCLCKADWCNSGNSVNPYQLELVLSVSLLYYQI</sequence>
<dbReference type="RefSeq" id="XP_021203261.1">
    <property type="nucleotide sequence ID" value="XM_021347586.3"/>
</dbReference>
<evidence type="ECO:0008006" key="3">
    <source>
        <dbReference type="Google" id="ProtNLM"/>
    </source>
</evidence>